<accession>A0A6G8AWQ0</accession>
<keyword evidence="5" id="KW-1185">Reference proteome</keyword>
<comment type="subcellular location">
    <subcellularLocation>
        <location evidence="3">Cytoplasm</location>
    </subcellularLocation>
</comment>
<dbReference type="GO" id="GO:0009252">
    <property type="term" value="P:peptidoglycan biosynthetic process"/>
    <property type="evidence" value="ECO:0007669"/>
    <property type="project" value="UniProtKB-UniRule"/>
</dbReference>
<dbReference type="Proteomes" id="UP000501747">
    <property type="component" value="Chromosome"/>
</dbReference>
<dbReference type="HAMAP" id="MF_00088">
    <property type="entry name" value="KhpA"/>
    <property type="match status" value="1"/>
</dbReference>
<keyword evidence="3" id="KW-0133">Cell shape</keyword>
<evidence type="ECO:0000256" key="1">
    <source>
        <dbReference type="ARBA" id="ARBA00022490"/>
    </source>
</evidence>
<evidence type="ECO:0000256" key="2">
    <source>
        <dbReference type="ARBA" id="ARBA00022884"/>
    </source>
</evidence>
<dbReference type="GO" id="GO:0005737">
    <property type="term" value="C:cytoplasm"/>
    <property type="evidence" value="ECO:0007669"/>
    <property type="project" value="UniProtKB-SubCell"/>
</dbReference>
<evidence type="ECO:0000313" key="4">
    <source>
        <dbReference type="EMBL" id="QIL49484.1"/>
    </source>
</evidence>
<keyword evidence="2 3" id="KW-0694">RNA-binding</keyword>
<dbReference type="SUPFAM" id="SSF54814">
    <property type="entry name" value="Prokaryotic type KH domain (KH-domain type II)"/>
    <property type="match status" value="1"/>
</dbReference>
<comment type="function">
    <text evidence="3">A probable RNA chaperone. Forms a complex with KhpB which binds to cellular RNA and controls its expression. Plays a role in peptidoglycan (PG) homeostasis and cell length regulation.</text>
</comment>
<comment type="subunit">
    <text evidence="3">Forms a complex with KhpB.</text>
</comment>
<dbReference type="CDD" id="cd22533">
    <property type="entry name" value="KH-II_YlqC-like"/>
    <property type="match status" value="1"/>
</dbReference>
<dbReference type="EMBL" id="CP049887">
    <property type="protein sequence ID" value="QIL49484.1"/>
    <property type="molecule type" value="Genomic_DNA"/>
</dbReference>
<dbReference type="InterPro" id="IPR015946">
    <property type="entry name" value="KH_dom-like_a/b"/>
</dbReference>
<keyword evidence="3" id="KW-0961">Cell wall biogenesis/degradation</keyword>
<dbReference type="GO" id="GO:0008360">
    <property type="term" value="P:regulation of cell shape"/>
    <property type="evidence" value="ECO:0007669"/>
    <property type="project" value="UniProtKB-KW"/>
</dbReference>
<dbReference type="InterPro" id="IPR009019">
    <property type="entry name" value="KH_sf_prok-type"/>
</dbReference>
<keyword evidence="1 3" id="KW-0963">Cytoplasm</keyword>
<sequence>MTDVKDLVLTIVRPLVSQPESVHLEVAEGDQYMEYNLTVAPEDIGRIIGKQGRVAKAIRTIVYSVRTNEPKKVRLNILDGSMKA</sequence>
<name>A0A6G8AWQ0_9ENTE</name>
<protein>
    <recommendedName>
        <fullName evidence="3">RNA-binding protein KhpA</fullName>
    </recommendedName>
    <alternativeName>
        <fullName evidence="3">KH-domain protein A</fullName>
    </alternativeName>
</protein>
<organism evidence="4 5">
    <name type="scientific">Vagococcus hydrophili</name>
    <dbReference type="NCBI Taxonomy" id="2714947"/>
    <lineage>
        <taxon>Bacteria</taxon>
        <taxon>Bacillati</taxon>
        <taxon>Bacillota</taxon>
        <taxon>Bacilli</taxon>
        <taxon>Lactobacillales</taxon>
        <taxon>Enterococcaceae</taxon>
        <taxon>Vagococcus</taxon>
    </lineage>
</organism>
<evidence type="ECO:0000256" key="3">
    <source>
        <dbReference type="HAMAP-Rule" id="MF_00088"/>
    </source>
</evidence>
<proteinExistence type="inferred from homology"/>
<dbReference type="Gene3D" id="3.30.300.20">
    <property type="match status" value="1"/>
</dbReference>
<reference evidence="4 5" key="1">
    <citation type="submission" date="2020-03" db="EMBL/GenBank/DDBJ databases">
        <title>Vagococcus sp. nov., isolated from beetles.</title>
        <authorList>
            <person name="Hyun D.-W."/>
            <person name="Bae J.-W."/>
        </authorList>
    </citation>
    <scope>NUCLEOTIDE SEQUENCE [LARGE SCALE GENOMIC DNA]</scope>
    <source>
        <strain evidence="4 5">HDW17B</strain>
    </source>
</reference>
<dbReference type="AlphaFoldDB" id="A0A6G8AWQ0"/>
<evidence type="ECO:0000313" key="5">
    <source>
        <dbReference type="Proteomes" id="UP000501747"/>
    </source>
</evidence>
<dbReference type="InterPro" id="IPR020627">
    <property type="entry name" value="KhpA"/>
</dbReference>
<dbReference type="KEGG" id="vhy:G7082_13740"/>
<dbReference type="PANTHER" id="PTHR34654">
    <property type="entry name" value="UPF0109 PROTEIN SCO5592"/>
    <property type="match status" value="1"/>
</dbReference>
<dbReference type="Pfam" id="PF13083">
    <property type="entry name" value="KH_KhpA-B"/>
    <property type="match status" value="1"/>
</dbReference>
<dbReference type="PANTHER" id="PTHR34654:SF1">
    <property type="entry name" value="RNA-BINDING PROTEIN KHPA"/>
    <property type="match status" value="1"/>
</dbReference>
<dbReference type="GO" id="GO:0071555">
    <property type="term" value="P:cell wall organization"/>
    <property type="evidence" value="ECO:0007669"/>
    <property type="project" value="UniProtKB-KW"/>
</dbReference>
<comment type="similarity">
    <text evidence="3">Belongs to the KhpA RNA-binding protein family.</text>
</comment>
<keyword evidence="3" id="KW-0143">Chaperone</keyword>
<dbReference type="GO" id="GO:0003723">
    <property type="term" value="F:RNA binding"/>
    <property type="evidence" value="ECO:0007669"/>
    <property type="project" value="UniProtKB-UniRule"/>
</dbReference>
<gene>
    <name evidence="3" type="primary">khpA</name>
    <name evidence="4" type="ORF">G7082_13740</name>
</gene>
<dbReference type="RefSeq" id="WP_166035771.1">
    <property type="nucleotide sequence ID" value="NZ_CP049887.1"/>
</dbReference>